<keyword evidence="4" id="KW-1185">Reference proteome</keyword>
<proteinExistence type="predicted"/>
<evidence type="ECO:0000256" key="2">
    <source>
        <dbReference type="SAM" id="SignalP"/>
    </source>
</evidence>
<evidence type="ECO:0000313" key="3">
    <source>
        <dbReference type="EMBL" id="KOH44482.1"/>
    </source>
</evidence>
<evidence type="ECO:0008006" key="5">
    <source>
        <dbReference type="Google" id="ProtNLM"/>
    </source>
</evidence>
<keyword evidence="2" id="KW-0732">Signal</keyword>
<feature type="signal peptide" evidence="2">
    <location>
        <begin position="1"/>
        <end position="22"/>
    </location>
</feature>
<dbReference type="RefSeq" id="WP_053184171.1">
    <property type="nucleotide sequence ID" value="NZ_LGIA01000161.1"/>
</dbReference>
<name>A0A0L8V8F1_9BACT</name>
<reference evidence="4" key="1">
    <citation type="submission" date="2015-07" db="EMBL/GenBank/DDBJ databases">
        <title>Genome sequencing of Sunxiuqinia dokdonensis strain SK.</title>
        <authorList>
            <person name="Ahn S."/>
            <person name="Kim B.-C."/>
        </authorList>
    </citation>
    <scope>NUCLEOTIDE SEQUENCE [LARGE SCALE GENOMIC DNA]</scope>
    <source>
        <strain evidence="4">SK</strain>
    </source>
</reference>
<gene>
    <name evidence="3" type="ORF">NC99_27120</name>
</gene>
<comment type="caution">
    <text evidence="3">The sequence shown here is derived from an EMBL/GenBank/DDBJ whole genome shotgun (WGS) entry which is preliminary data.</text>
</comment>
<dbReference type="OrthoDB" id="1118785at2"/>
<evidence type="ECO:0000313" key="4">
    <source>
        <dbReference type="Proteomes" id="UP000036958"/>
    </source>
</evidence>
<feature type="region of interest" description="Disordered" evidence="1">
    <location>
        <begin position="287"/>
        <end position="313"/>
    </location>
</feature>
<dbReference type="EMBL" id="LGIA01000161">
    <property type="protein sequence ID" value="KOH44482.1"/>
    <property type="molecule type" value="Genomic_DNA"/>
</dbReference>
<evidence type="ECO:0000256" key="1">
    <source>
        <dbReference type="SAM" id="MobiDB-lite"/>
    </source>
</evidence>
<feature type="compositionally biased region" description="Polar residues" evidence="1">
    <location>
        <begin position="298"/>
        <end position="313"/>
    </location>
</feature>
<dbReference type="STRING" id="1409788.NC99_27120"/>
<protein>
    <recommendedName>
        <fullName evidence="5">Fibronectin type-III domain-containing protein</fullName>
    </recommendedName>
</protein>
<dbReference type="Proteomes" id="UP000036958">
    <property type="component" value="Unassembled WGS sequence"/>
</dbReference>
<organism evidence="3 4">
    <name type="scientific">Sunxiuqinia dokdonensis</name>
    <dbReference type="NCBI Taxonomy" id="1409788"/>
    <lineage>
        <taxon>Bacteria</taxon>
        <taxon>Pseudomonadati</taxon>
        <taxon>Bacteroidota</taxon>
        <taxon>Bacteroidia</taxon>
        <taxon>Marinilabiliales</taxon>
        <taxon>Prolixibacteraceae</taxon>
        <taxon>Sunxiuqinia</taxon>
    </lineage>
</organism>
<dbReference type="AlphaFoldDB" id="A0A0L8V8F1"/>
<sequence length="313" mass="33243">MKKFFTLLSLFLVMGMSANVMAQTDSGTTPFVGSEHDYSVTQNGTNTYLWDVTSDVAGENSVVPSVATLSATTGNSISITWVNPVVSSTTTYYVHVIENDGSCTNRKVLAVQPQNAFEMDIVSIDGDLTPLIVGNKGTYCAADVAVLGWNQTNATTLSDAQDFNYDYGTTYLYYRIEAKGINLATTSWKPSLLFSNTNVAGSDITATWGTTAPSGVGPQSGYTSFAVSTSTATEISVPTDNQYIYIEVAVDNNTTNETGNEGTSAQNIEISLTGMDGNNNGVTQINGTSDVDDDIATNDISARPNTSQITTDN</sequence>
<feature type="chain" id="PRO_5005591487" description="Fibronectin type-III domain-containing protein" evidence="2">
    <location>
        <begin position="23"/>
        <end position="313"/>
    </location>
</feature>
<accession>A0A0L8V8F1</accession>